<protein>
    <submittedName>
        <fullName evidence="1">Uncharacterized protein</fullName>
    </submittedName>
</protein>
<proteinExistence type="predicted"/>
<gene>
    <name evidence="1" type="ORF">ATI61_105715</name>
</gene>
<comment type="caution">
    <text evidence="1">The sequence shown here is derived from an EMBL/GenBank/DDBJ whole genome shotgun (WGS) entry which is preliminary data.</text>
</comment>
<organism evidence="1 2">
    <name type="scientific">Archangium gephyra</name>
    <dbReference type="NCBI Taxonomy" id="48"/>
    <lineage>
        <taxon>Bacteria</taxon>
        <taxon>Pseudomonadati</taxon>
        <taxon>Myxococcota</taxon>
        <taxon>Myxococcia</taxon>
        <taxon>Myxococcales</taxon>
        <taxon>Cystobacterineae</taxon>
        <taxon>Archangiaceae</taxon>
        <taxon>Archangium</taxon>
    </lineage>
</organism>
<dbReference type="RefSeq" id="WP_047859619.1">
    <property type="nucleotide sequence ID" value="NZ_CP011509.1"/>
</dbReference>
<evidence type="ECO:0000313" key="2">
    <source>
        <dbReference type="Proteomes" id="UP000256345"/>
    </source>
</evidence>
<accession>A0ABX9K3Z7</accession>
<sequence length="256" mass="27958">MHFEFDVDGSGFALLPPEAMDDLDDEVRFALNAVLDPEGQTCAALDWQEASWEFAWAKAAAMVERAWLVPHGGLLALTGDGRFHIAVRRLTDEERGRVASTVTSQMHLGGELLLVDGVGLFQELDPNERRLEVPGGSCTLRLHSLAPHADDARSVGEFGTGEHPALVLEVEAAGVSSQQSGHIHRLPFLAEERGPRPGWLCRAEVSRLTEAGASLKLRGGGYGRAQLSGDQKARPGEWVTVRVLRWDDGVWRVELL</sequence>
<evidence type="ECO:0000313" key="1">
    <source>
        <dbReference type="EMBL" id="REG32387.1"/>
    </source>
</evidence>
<reference evidence="1 2" key="1">
    <citation type="submission" date="2018-08" db="EMBL/GenBank/DDBJ databases">
        <title>Genomic Encyclopedia of Archaeal and Bacterial Type Strains, Phase II (KMG-II): from individual species to whole genera.</title>
        <authorList>
            <person name="Goeker M."/>
        </authorList>
    </citation>
    <scope>NUCLEOTIDE SEQUENCE [LARGE SCALE GENOMIC DNA]</scope>
    <source>
        <strain evidence="1 2">DSM 2261</strain>
    </source>
</reference>
<keyword evidence="2" id="KW-1185">Reference proteome</keyword>
<dbReference type="EMBL" id="QUMU01000005">
    <property type="protein sequence ID" value="REG32387.1"/>
    <property type="molecule type" value="Genomic_DNA"/>
</dbReference>
<dbReference type="Proteomes" id="UP000256345">
    <property type="component" value="Unassembled WGS sequence"/>
</dbReference>
<name>A0ABX9K3Z7_9BACT</name>